<name>A0A7W9LYU0_9PSEU</name>
<gene>
    <name evidence="2" type="ORF">F4560_000914</name>
</gene>
<feature type="compositionally biased region" description="Polar residues" evidence="1">
    <location>
        <begin position="48"/>
        <end position="58"/>
    </location>
</feature>
<sequence>MVPLREFIHVVSPMKLVAGETAAEDNSPVQGTHTLGHPSDQGPKTDVATRSNGDLAATQTRWNPIELDLTVGNNRL</sequence>
<keyword evidence="3" id="KW-1185">Reference proteome</keyword>
<dbReference type="EMBL" id="JACHMO010000001">
    <property type="protein sequence ID" value="MBB5801146.1"/>
    <property type="molecule type" value="Genomic_DNA"/>
</dbReference>
<evidence type="ECO:0000256" key="1">
    <source>
        <dbReference type="SAM" id="MobiDB-lite"/>
    </source>
</evidence>
<protein>
    <submittedName>
        <fullName evidence="2">Uncharacterized protein</fullName>
    </submittedName>
</protein>
<organism evidence="2 3">
    <name type="scientific">Saccharothrix ecbatanensis</name>
    <dbReference type="NCBI Taxonomy" id="1105145"/>
    <lineage>
        <taxon>Bacteria</taxon>
        <taxon>Bacillati</taxon>
        <taxon>Actinomycetota</taxon>
        <taxon>Actinomycetes</taxon>
        <taxon>Pseudonocardiales</taxon>
        <taxon>Pseudonocardiaceae</taxon>
        <taxon>Saccharothrix</taxon>
    </lineage>
</organism>
<reference evidence="2 3" key="1">
    <citation type="submission" date="2020-08" db="EMBL/GenBank/DDBJ databases">
        <title>Sequencing the genomes of 1000 actinobacteria strains.</title>
        <authorList>
            <person name="Klenk H.-P."/>
        </authorList>
    </citation>
    <scope>NUCLEOTIDE SEQUENCE [LARGE SCALE GENOMIC DNA]</scope>
    <source>
        <strain evidence="2 3">DSM 45486</strain>
    </source>
</reference>
<proteinExistence type="predicted"/>
<dbReference type="Proteomes" id="UP000552097">
    <property type="component" value="Unassembled WGS sequence"/>
</dbReference>
<evidence type="ECO:0000313" key="2">
    <source>
        <dbReference type="EMBL" id="MBB5801146.1"/>
    </source>
</evidence>
<comment type="caution">
    <text evidence="2">The sequence shown here is derived from an EMBL/GenBank/DDBJ whole genome shotgun (WGS) entry which is preliminary data.</text>
</comment>
<dbReference type="RefSeq" id="WP_184916582.1">
    <property type="nucleotide sequence ID" value="NZ_JACHMO010000001.1"/>
</dbReference>
<accession>A0A7W9LYU0</accession>
<feature type="region of interest" description="Disordered" evidence="1">
    <location>
        <begin position="21"/>
        <end position="58"/>
    </location>
</feature>
<evidence type="ECO:0000313" key="3">
    <source>
        <dbReference type="Proteomes" id="UP000552097"/>
    </source>
</evidence>
<dbReference type="AlphaFoldDB" id="A0A7W9LYU0"/>